<feature type="region of interest" description="Disordered" evidence="1">
    <location>
        <begin position="190"/>
        <end position="212"/>
    </location>
</feature>
<evidence type="ECO:0000313" key="3">
    <source>
        <dbReference type="WBParaSite" id="L893_g594.t1"/>
    </source>
</evidence>
<dbReference type="WBParaSite" id="L893_g594.t1">
    <property type="protein sequence ID" value="L893_g594.t1"/>
    <property type="gene ID" value="L893_g594"/>
</dbReference>
<dbReference type="Proteomes" id="UP000095287">
    <property type="component" value="Unplaced"/>
</dbReference>
<name>A0A1I8AHV3_9BILA</name>
<evidence type="ECO:0000313" key="2">
    <source>
        <dbReference type="Proteomes" id="UP000095287"/>
    </source>
</evidence>
<proteinExistence type="predicted"/>
<keyword evidence="2" id="KW-1185">Reference proteome</keyword>
<organism evidence="2 3">
    <name type="scientific">Steinernema glaseri</name>
    <dbReference type="NCBI Taxonomy" id="37863"/>
    <lineage>
        <taxon>Eukaryota</taxon>
        <taxon>Metazoa</taxon>
        <taxon>Ecdysozoa</taxon>
        <taxon>Nematoda</taxon>
        <taxon>Chromadorea</taxon>
        <taxon>Rhabditida</taxon>
        <taxon>Tylenchina</taxon>
        <taxon>Panagrolaimomorpha</taxon>
        <taxon>Strongyloidoidea</taxon>
        <taxon>Steinernematidae</taxon>
        <taxon>Steinernema</taxon>
    </lineage>
</organism>
<evidence type="ECO:0000256" key="1">
    <source>
        <dbReference type="SAM" id="MobiDB-lite"/>
    </source>
</evidence>
<reference evidence="3" key="1">
    <citation type="submission" date="2016-11" db="UniProtKB">
        <authorList>
            <consortium name="WormBaseParasite"/>
        </authorList>
    </citation>
    <scope>IDENTIFICATION</scope>
</reference>
<accession>A0A1I8AHV3</accession>
<sequence length="265" mass="29887">MNISSRTTLLRTTVQTDVRAGTGHLCNIQDYSCGDQTNMQNVDVGTGQFLFLIVNGTAGSAAVDKHRCIDFFHSFWNIEKKIVKVVSLPRATNNELPNDLAVFDFVQNSKSTCTSQTGFQTILRKSSLYNVAFKVLCAEFEYFALSRLLVTFFLVLLIGTSAGHNLSVLRFLIDKPPLYEKTATCACRPRRTGQERGRSRQKLKSVQPEWVTQHSRPLTPSYLAQGTSQCVFIDLSKEKVNFIEPPTIRHKRHSHFTNIKDFGCD</sequence>
<protein>
    <submittedName>
        <fullName evidence="3">MAM domain-containing protein</fullName>
    </submittedName>
</protein>
<dbReference type="AlphaFoldDB" id="A0A1I8AHV3"/>